<dbReference type="AlphaFoldDB" id="F9XRN8"/>
<dbReference type="EMBL" id="CM001213">
    <property type="protein sequence ID" value="EGP82066.1"/>
    <property type="molecule type" value="Genomic_DNA"/>
</dbReference>
<evidence type="ECO:0000313" key="2">
    <source>
        <dbReference type="EMBL" id="EGP82066.1"/>
    </source>
</evidence>
<organism evidence="2 3">
    <name type="scientific">Zymoseptoria tritici (strain CBS 115943 / IPO323)</name>
    <name type="common">Speckled leaf blotch fungus</name>
    <name type="synonym">Septoria tritici</name>
    <dbReference type="NCBI Taxonomy" id="336722"/>
    <lineage>
        <taxon>Eukaryota</taxon>
        <taxon>Fungi</taxon>
        <taxon>Dikarya</taxon>
        <taxon>Ascomycota</taxon>
        <taxon>Pezizomycotina</taxon>
        <taxon>Dothideomycetes</taxon>
        <taxon>Dothideomycetidae</taxon>
        <taxon>Mycosphaerellales</taxon>
        <taxon>Mycosphaerellaceae</taxon>
        <taxon>Zymoseptoria</taxon>
    </lineage>
</organism>
<accession>F9XRN8</accession>
<dbReference type="VEuPathDB" id="FungiDB:ZTRI_18.48"/>
<dbReference type="InParanoid" id="F9XRN8"/>
<evidence type="ECO:0000256" key="1">
    <source>
        <dbReference type="SAM" id="MobiDB-lite"/>
    </source>
</evidence>
<evidence type="ECO:0000313" key="3">
    <source>
        <dbReference type="Proteomes" id="UP000008062"/>
    </source>
</evidence>
<dbReference type="OrthoDB" id="5394106at2759"/>
<protein>
    <submittedName>
        <fullName evidence="2">Uncharacterized protein</fullName>
    </submittedName>
</protein>
<proteinExistence type="predicted"/>
<name>F9XRN8_ZYMTI</name>
<dbReference type="KEGG" id="ztr:MYCGRDRAFT_106655"/>
<keyword evidence="3" id="KW-1185">Reference proteome</keyword>
<dbReference type="Proteomes" id="UP000008062">
    <property type="component" value="Chromosome 18"/>
</dbReference>
<dbReference type="HOGENOM" id="CLU_2672991_0_0_1"/>
<dbReference type="GeneID" id="13399473"/>
<dbReference type="RefSeq" id="XP_003847090.1">
    <property type="nucleotide sequence ID" value="XM_003847042.1"/>
</dbReference>
<sequence length="75" mass="7978">MRGSQIPTIAEDESFPRPSMGDGRHTPDQCATTDSSDLDPPPVAHFELSSQESKPKEVSPPPIVARLAAADHRGG</sequence>
<gene>
    <name evidence="2" type="ORF">MYCGRDRAFT_106655</name>
</gene>
<reference evidence="2 3" key="1">
    <citation type="journal article" date="2011" name="PLoS Genet.">
        <title>Finished genome of the fungal wheat pathogen Mycosphaerella graminicola reveals dispensome structure, chromosome plasticity, and stealth pathogenesis.</title>
        <authorList>
            <person name="Goodwin S.B."/>
            <person name="Ben M'barek S."/>
            <person name="Dhillon B."/>
            <person name="Wittenberg A.H.J."/>
            <person name="Crane C.F."/>
            <person name="Hane J.K."/>
            <person name="Foster A.J."/>
            <person name="Van der Lee T.A.J."/>
            <person name="Grimwood J."/>
            <person name="Aerts A."/>
            <person name="Antoniw J."/>
            <person name="Bailey A."/>
            <person name="Bluhm B."/>
            <person name="Bowler J."/>
            <person name="Bristow J."/>
            <person name="van der Burgt A."/>
            <person name="Canto-Canche B."/>
            <person name="Churchill A.C.L."/>
            <person name="Conde-Ferraez L."/>
            <person name="Cools H.J."/>
            <person name="Coutinho P.M."/>
            <person name="Csukai M."/>
            <person name="Dehal P."/>
            <person name="De Wit P."/>
            <person name="Donzelli B."/>
            <person name="van de Geest H.C."/>
            <person name="van Ham R.C.H.J."/>
            <person name="Hammond-Kosack K.E."/>
            <person name="Henrissat B."/>
            <person name="Kilian A."/>
            <person name="Kobayashi A.K."/>
            <person name="Koopmann E."/>
            <person name="Kourmpetis Y."/>
            <person name="Kuzniar A."/>
            <person name="Lindquist E."/>
            <person name="Lombard V."/>
            <person name="Maliepaard C."/>
            <person name="Martins N."/>
            <person name="Mehrabi R."/>
            <person name="Nap J.P.H."/>
            <person name="Ponomarenko A."/>
            <person name="Rudd J.J."/>
            <person name="Salamov A."/>
            <person name="Schmutz J."/>
            <person name="Schouten H.J."/>
            <person name="Shapiro H."/>
            <person name="Stergiopoulos I."/>
            <person name="Torriani S.F.F."/>
            <person name="Tu H."/>
            <person name="de Vries R.P."/>
            <person name="Waalwijk C."/>
            <person name="Ware S.B."/>
            <person name="Wiebenga A."/>
            <person name="Zwiers L.-H."/>
            <person name="Oliver R.P."/>
            <person name="Grigoriev I.V."/>
            <person name="Kema G.H.J."/>
        </authorList>
    </citation>
    <scope>NUCLEOTIDE SEQUENCE [LARGE SCALE GENOMIC DNA]</scope>
    <source>
        <strain evidence="3">CBS 115943 / IPO323</strain>
    </source>
</reference>
<feature type="region of interest" description="Disordered" evidence="1">
    <location>
        <begin position="1"/>
        <end position="62"/>
    </location>
</feature>